<protein>
    <submittedName>
        <fullName evidence="3">ATPase</fullName>
    </submittedName>
</protein>
<reference evidence="3 4" key="1">
    <citation type="submission" date="2024-05" db="EMBL/GenBank/DDBJ databases">
        <authorList>
            <person name="Duchaud E."/>
        </authorList>
    </citation>
    <scope>NUCLEOTIDE SEQUENCE [LARGE SCALE GENOMIC DNA]</scope>
    <source>
        <strain evidence="3">Ena-SAMPLE-TAB-13-05-2024-13:56:06:370-140308</strain>
    </source>
</reference>
<dbReference type="CDD" id="cd07814">
    <property type="entry name" value="SRPBCC_CalC_Aha1-like"/>
    <property type="match status" value="1"/>
</dbReference>
<comment type="caution">
    <text evidence="3">The sequence shown here is derived from an EMBL/GenBank/DDBJ whole genome shotgun (WGS) entry which is preliminary data.</text>
</comment>
<comment type="similarity">
    <text evidence="1">Belongs to the AHA1 family.</text>
</comment>
<feature type="domain" description="Activator of Hsp90 ATPase homologue 1/2-like C-terminal" evidence="2">
    <location>
        <begin position="18"/>
        <end position="145"/>
    </location>
</feature>
<dbReference type="Proteomes" id="UP001497527">
    <property type="component" value="Unassembled WGS sequence"/>
</dbReference>
<accession>A0ABM9PCM9</accession>
<evidence type="ECO:0000259" key="2">
    <source>
        <dbReference type="Pfam" id="PF08327"/>
    </source>
</evidence>
<sequence length="146" mass="17507">MTNMKNTDKPVIVKQSFNVSINELWKAITDLNQMKQWFFENIETFEPKVGFKTKFTVQNEDRVFPHLWEITEVLPLKRVRYNWKYEGYEGDSFVTFEVFETEKGSQLVLTHKITESFTTNIEEFKRESCVGGWNWFIKERLASFLK</sequence>
<dbReference type="InterPro" id="IPR013538">
    <property type="entry name" value="ASHA1/2-like_C"/>
</dbReference>
<evidence type="ECO:0000313" key="4">
    <source>
        <dbReference type="Proteomes" id="UP001497527"/>
    </source>
</evidence>
<name>A0ABM9PCM9_9FLAO</name>
<dbReference type="SUPFAM" id="SSF55961">
    <property type="entry name" value="Bet v1-like"/>
    <property type="match status" value="1"/>
</dbReference>
<keyword evidence="4" id="KW-1185">Reference proteome</keyword>
<evidence type="ECO:0000256" key="1">
    <source>
        <dbReference type="ARBA" id="ARBA00006817"/>
    </source>
</evidence>
<dbReference type="Pfam" id="PF08327">
    <property type="entry name" value="AHSA1"/>
    <property type="match status" value="1"/>
</dbReference>
<dbReference type="EMBL" id="CAXJIO010000012">
    <property type="protein sequence ID" value="CAL2103377.1"/>
    <property type="molecule type" value="Genomic_DNA"/>
</dbReference>
<proteinExistence type="inferred from homology"/>
<organism evidence="3 4">
    <name type="scientific">Tenacibaculum polynesiense</name>
    <dbReference type="NCBI Taxonomy" id="3137857"/>
    <lineage>
        <taxon>Bacteria</taxon>
        <taxon>Pseudomonadati</taxon>
        <taxon>Bacteroidota</taxon>
        <taxon>Flavobacteriia</taxon>
        <taxon>Flavobacteriales</taxon>
        <taxon>Flavobacteriaceae</taxon>
        <taxon>Tenacibaculum</taxon>
    </lineage>
</organism>
<evidence type="ECO:0000313" key="3">
    <source>
        <dbReference type="EMBL" id="CAL2103377.1"/>
    </source>
</evidence>
<dbReference type="InterPro" id="IPR023393">
    <property type="entry name" value="START-like_dom_sf"/>
</dbReference>
<dbReference type="Gene3D" id="3.30.530.20">
    <property type="match status" value="1"/>
</dbReference>
<gene>
    <name evidence="3" type="ORF">T190423A01A_30491</name>
</gene>